<dbReference type="AlphaFoldDB" id="A0A0D1VEN4"/>
<evidence type="ECO:0000313" key="1">
    <source>
        <dbReference type="EMBL" id="KON97313.1"/>
    </source>
</evidence>
<dbReference type="Gene3D" id="3.30.429.10">
    <property type="entry name" value="Macrophage Migration Inhibitory Factor"/>
    <property type="match status" value="1"/>
</dbReference>
<evidence type="ECO:0000313" key="3">
    <source>
        <dbReference type="Proteomes" id="UP000037269"/>
    </source>
</evidence>
<dbReference type="PANTHER" id="PTHR37950:SF1">
    <property type="entry name" value="4-HYDROXYPHENYLACETATE CATABOLISM PROTEIN"/>
    <property type="match status" value="1"/>
</dbReference>
<organism evidence="1 3">
    <name type="scientific">Aneurinibacillus migulanus</name>
    <name type="common">Bacillus migulanus</name>
    <dbReference type="NCBI Taxonomy" id="47500"/>
    <lineage>
        <taxon>Bacteria</taxon>
        <taxon>Bacillati</taxon>
        <taxon>Bacillota</taxon>
        <taxon>Bacilli</taxon>
        <taxon>Bacillales</taxon>
        <taxon>Paenibacillaceae</taxon>
        <taxon>Aneurinibacillus group</taxon>
        <taxon>Aneurinibacillus</taxon>
    </lineage>
</organism>
<dbReference type="EMBL" id="FNED01000010">
    <property type="protein sequence ID" value="SDJ02126.1"/>
    <property type="molecule type" value="Genomic_DNA"/>
</dbReference>
<dbReference type="EMBL" id="LGUG01000004">
    <property type="protein sequence ID" value="KON97313.1"/>
    <property type="molecule type" value="Genomic_DNA"/>
</dbReference>
<dbReference type="STRING" id="47500.AF333_19400"/>
<dbReference type="Proteomes" id="UP000182836">
    <property type="component" value="Unassembled WGS sequence"/>
</dbReference>
<dbReference type="Proteomes" id="UP000037269">
    <property type="component" value="Unassembled WGS sequence"/>
</dbReference>
<dbReference type="PANTHER" id="PTHR37950">
    <property type="entry name" value="4-HYDROXYPHENYLACETATE CATABOLISM PROTEIN"/>
    <property type="match status" value="1"/>
</dbReference>
<protein>
    <submittedName>
        <fullName evidence="1">5-carboxymethyl-2-hydroxymuconate isomerase</fullName>
    </submittedName>
</protein>
<dbReference type="SUPFAM" id="SSF55331">
    <property type="entry name" value="Tautomerase/MIF"/>
    <property type="match status" value="1"/>
</dbReference>
<dbReference type="InterPro" id="IPR014347">
    <property type="entry name" value="Tautomerase/MIF_sf"/>
</dbReference>
<dbReference type="GO" id="GO:0008704">
    <property type="term" value="F:5-carboxymethyl-2-hydroxymuconate delta-isomerase activity"/>
    <property type="evidence" value="ECO:0007669"/>
    <property type="project" value="InterPro"/>
</dbReference>
<dbReference type="RefSeq" id="WP_043064805.1">
    <property type="nucleotide sequence ID" value="NZ_BJOA01000263.1"/>
</dbReference>
<keyword evidence="3" id="KW-1185">Reference proteome</keyword>
<keyword evidence="1" id="KW-0413">Isomerase</keyword>
<dbReference type="GeneID" id="42307321"/>
<reference evidence="2 4" key="2">
    <citation type="submission" date="2016-10" db="EMBL/GenBank/DDBJ databases">
        <authorList>
            <person name="de Groot N.N."/>
        </authorList>
    </citation>
    <scope>NUCLEOTIDE SEQUENCE [LARGE SCALE GENOMIC DNA]</scope>
    <source>
        <strain evidence="2 4">DSM 2895</strain>
    </source>
</reference>
<dbReference type="Pfam" id="PF02962">
    <property type="entry name" value="CHMI"/>
    <property type="match status" value="1"/>
</dbReference>
<dbReference type="OrthoDB" id="9814215at2"/>
<evidence type="ECO:0000313" key="2">
    <source>
        <dbReference type="EMBL" id="SDJ02126.1"/>
    </source>
</evidence>
<accession>A0A0D1VEN4</accession>
<gene>
    <name evidence="1" type="ORF">AF333_19400</name>
    <name evidence="2" type="ORF">SAMN04487909_110151</name>
</gene>
<proteinExistence type="predicted"/>
<dbReference type="InterPro" id="IPR004220">
    <property type="entry name" value="5-COMe_2-OHmuconate_Isoase"/>
</dbReference>
<evidence type="ECO:0000313" key="4">
    <source>
        <dbReference type="Proteomes" id="UP000182836"/>
    </source>
</evidence>
<dbReference type="CDD" id="cd00580">
    <property type="entry name" value="CHMI"/>
    <property type="match status" value="1"/>
</dbReference>
<sequence length="128" mass="14423">MPHFIIEYTDNIKAEADISGLLEKTNNVLISHGNIFPIGGIRSRAIEIHDYRVADGSENDAFVHATLKIGAGRSEADKKAICDELFEVIKAHFAYLFAKRYLALSMELIEFSEAGTYKHNNIHARFKK</sequence>
<reference evidence="1 3" key="1">
    <citation type="submission" date="2015-07" db="EMBL/GenBank/DDBJ databases">
        <title>Fjat-14205 dsm 2895.</title>
        <authorList>
            <person name="Liu B."/>
            <person name="Wang J."/>
            <person name="Zhu Y."/>
            <person name="Liu G."/>
            <person name="Chen Q."/>
            <person name="Chen Z."/>
            <person name="Lan J."/>
            <person name="Che J."/>
            <person name="Ge C."/>
            <person name="Shi H."/>
            <person name="Pan Z."/>
            <person name="Liu X."/>
        </authorList>
    </citation>
    <scope>NUCLEOTIDE SEQUENCE [LARGE SCALE GENOMIC DNA]</scope>
    <source>
        <strain evidence="1 3">DSM 2895</strain>
    </source>
</reference>
<name>A0A0D1VEN4_ANEMI</name>
<dbReference type="PATRIC" id="fig|47500.8.peg.5030"/>